<feature type="transmembrane region" description="Helical" evidence="1">
    <location>
        <begin position="125"/>
        <end position="142"/>
    </location>
</feature>
<dbReference type="PANTHER" id="PTHR35007:SF2">
    <property type="entry name" value="PILUS ASSEMBLE PROTEIN"/>
    <property type="match status" value="1"/>
</dbReference>
<evidence type="ECO:0000313" key="3">
    <source>
        <dbReference type="Proteomes" id="UP000184010"/>
    </source>
</evidence>
<feature type="transmembrane region" description="Helical" evidence="1">
    <location>
        <begin position="277"/>
        <end position="301"/>
    </location>
</feature>
<dbReference type="EMBL" id="FRDN01000005">
    <property type="protein sequence ID" value="SHN66359.1"/>
    <property type="molecule type" value="Genomic_DNA"/>
</dbReference>
<dbReference type="AlphaFoldDB" id="A0A1M7T6M5"/>
<reference evidence="3" key="1">
    <citation type="submission" date="2016-12" db="EMBL/GenBank/DDBJ databases">
        <authorList>
            <person name="Varghese N."/>
            <person name="Submissions S."/>
        </authorList>
    </citation>
    <scope>NUCLEOTIDE SEQUENCE [LARGE SCALE GENOMIC DNA]</scope>
    <source>
        <strain evidence="3">DSM 11544</strain>
    </source>
</reference>
<dbReference type="PANTHER" id="PTHR35007">
    <property type="entry name" value="INTEGRAL MEMBRANE PROTEIN-RELATED"/>
    <property type="match status" value="1"/>
</dbReference>
<sequence>MPELKYLIVVLAGILFWMFNRIINPPKTEFAARDFLEQGKLSAKADRIISKSIVHQLMYPLYSRLQQIRPTSKSHYDDIQDQLIKAGEYDSRPEDVQIAQLTNAVLYPLFFMVIGLIIGGDKQHIITFAGVAAGLYMYRAPLSNLKAKQKKQDEQLLAEFTRFTTVYLMQVSGNLTPDEALKKAISNSSSRAKALSYYLNKFDSDIETKGTTRALHELGKTMEKSYVDRFVNNVQLAIKHAGSDQTTLNLRLRESLTEMSEQVVDEKINRLKVEARIPVFVSVGMIAVYMTVIIGSSFVMLM</sequence>
<evidence type="ECO:0008006" key="4">
    <source>
        <dbReference type="Google" id="ProtNLM"/>
    </source>
</evidence>
<protein>
    <recommendedName>
        <fullName evidence="4">Tight adherence protein C</fullName>
    </recommendedName>
</protein>
<keyword evidence="1" id="KW-0812">Transmembrane</keyword>
<name>A0A1M7T6M5_9FIRM</name>
<dbReference type="STRING" id="1121395.SAMN02745215_01662"/>
<proteinExistence type="predicted"/>
<dbReference type="RefSeq" id="WP_018213680.1">
    <property type="nucleotide sequence ID" value="NZ_FRDN01000005.1"/>
</dbReference>
<evidence type="ECO:0000313" key="2">
    <source>
        <dbReference type="EMBL" id="SHN66359.1"/>
    </source>
</evidence>
<keyword evidence="1" id="KW-1133">Transmembrane helix</keyword>
<feature type="transmembrane region" description="Helical" evidence="1">
    <location>
        <begin position="101"/>
        <end position="119"/>
    </location>
</feature>
<dbReference type="Proteomes" id="UP000184010">
    <property type="component" value="Unassembled WGS sequence"/>
</dbReference>
<evidence type="ECO:0000256" key="1">
    <source>
        <dbReference type="SAM" id="Phobius"/>
    </source>
</evidence>
<feature type="transmembrane region" description="Helical" evidence="1">
    <location>
        <begin position="6"/>
        <end position="23"/>
    </location>
</feature>
<gene>
    <name evidence="2" type="ORF">SAMN02745215_01662</name>
</gene>
<keyword evidence="3" id="KW-1185">Reference proteome</keyword>
<organism evidence="2 3">
    <name type="scientific">Desulfitobacterium chlororespirans DSM 11544</name>
    <dbReference type="NCBI Taxonomy" id="1121395"/>
    <lineage>
        <taxon>Bacteria</taxon>
        <taxon>Bacillati</taxon>
        <taxon>Bacillota</taxon>
        <taxon>Clostridia</taxon>
        <taxon>Eubacteriales</taxon>
        <taxon>Desulfitobacteriaceae</taxon>
        <taxon>Desulfitobacterium</taxon>
    </lineage>
</organism>
<accession>A0A1M7T6M5</accession>
<keyword evidence="1" id="KW-0472">Membrane</keyword>